<dbReference type="RefSeq" id="XP_024325745.1">
    <property type="nucleotide sequence ID" value="XM_024467011.1"/>
</dbReference>
<feature type="compositionally biased region" description="Polar residues" evidence="6">
    <location>
        <begin position="2097"/>
        <end position="2107"/>
    </location>
</feature>
<keyword evidence="5" id="KW-0175">Coiled coil</keyword>
<feature type="compositionally biased region" description="Polar residues" evidence="6">
    <location>
        <begin position="1610"/>
        <end position="1623"/>
    </location>
</feature>
<dbReference type="OrthoDB" id="29024at2759"/>
<evidence type="ECO:0000256" key="2">
    <source>
        <dbReference type="ARBA" id="ARBA00007857"/>
    </source>
</evidence>
<feature type="compositionally biased region" description="Pro residues" evidence="6">
    <location>
        <begin position="1659"/>
        <end position="1672"/>
    </location>
</feature>
<dbReference type="GO" id="GO:0000445">
    <property type="term" value="C:THO complex part of transcription export complex"/>
    <property type="evidence" value="ECO:0007669"/>
    <property type="project" value="TreeGrafter"/>
</dbReference>
<feature type="compositionally biased region" description="Basic residues" evidence="6">
    <location>
        <begin position="2200"/>
        <end position="2212"/>
    </location>
</feature>
<evidence type="ECO:0000256" key="6">
    <source>
        <dbReference type="SAM" id="MobiDB-lite"/>
    </source>
</evidence>
<dbReference type="InterPro" id="IPR021726">
    <property type="entry name" value="THO_THOC2_N"/>
</dbReference>
<evidence type="ECO:0000256" key="3">
    <source>
        <dbReference type="ARBA" id="ARBA00019596"/>
    </source>
</evidence>
<dbReference type="Pfam" id="PF11262">
    <property type="entry name" value="Tho2"/>
    <property type="match status" value="1"/>
</dbReference>
<evidence type="ECO:0000256" key="1">
    <source>
        <dbReference type="ARBA" id="ARBA00004123"/>
    </source>
</evidence>
<feature type="compositionally biased region" description="Polar residues" evidence="6">
    <location>
        <begin position="2027"/>
        <end position="2081"/>
    </location>
</feature>
<evidence type="ECO:0000259" key="7">
    <source>
        <dbReference type="Pfam" id="PF11262"/>
    </source>
</evidence>
<comment type="similarity">
    <text evidence="2">Belongs to the THOC2 family.</text>
</comment>
<dbReference type="InterPro" id="IPR040007">
    <property type="entry name" value="Tho2"/>
</dbReference>
<gene>
    <name evidence="10" type="primary">THO2</name>
    <name evidence="10" type="ORF">VC83_03363</name>
</gene>
<feature type="compositionally biased region" description="Basic and acidic residues" evidence="6">
    <location>
        <begin position="1705"/>
        <end position="1766"/>
    </location>
</feature>
<dbReference type="GeneID" id="36286440"/>
<dbReference type="Pfam" id="PF16134">
    <property type="entry name" value="THOC2_N"/>
    <property type="match status" value="1"/>
</dbReference>
<feature type="compositionally biased region" description="Low complexity" evidence="6">
    <location>
        <begin position="107"/>
        <end position="120"/>
    </location>
</feature>
<feature type="compositionally biased region" description="Basic and acidic residues" evidence="6">
    <location>
        <begin position="2330"/>
        <end position="2343"/>
    </location>
</feature>
<dbReference type="PANTHER" id="PTHR21597">
    <property type="entry name" value="THO2 PROTEIN"/>
    <property type="match status" value="1"/>
</dbReference>
<dbReference type="eggNOG" id="KOG1874">
    <property type="taxonomic scope" value="Eukaryota"/>
</dbReference>
<feature type="coiled-coil region" evidence="5">
    <location>
        <begin position="1232"/>
        <end position="1299"/>
    </location>
</feature>
<organism evidence="10">
    <name type="scientific">Pseudogymnoascus destructans</name>
    <dbReference type="NCBI Taxonomy" id="655981"/>
    <lineage>
        <taxon>Eukaryota</taxon>
        <taxon>Fungi</taxon>
        <taxon>Dikarya</taxon>
        <taxon>Ascomycota</taxon>
        <taxon>Pezizomycotina</taxon>
        <taxon>Leotiomycetes</taxon>
        <taxon>Thelebolales</taxon>
        <taxon>Thelebolaceae</taxon>
        <taxon>Pseudogymnoascus</taxon>
    </lineage>
</organism>
<sequence length="2369" mass="260158">MPPKRKRSERGSVDSGENRPSPHRPGNTNLGGGPGREVDMRGEGGRGRGRGRGRGGRGGGNLSRRESTESFTNSPSTPGRAIGAMSPPPRPTPTPSQQQPQPPALAPTPFAFTPAMSATPEPMKDPSPYDYSHVTNECIAAWTASGRQEIVAAGVQSLDDLDILDLSTIFQELIRSGVDGRLSPAEAGSCVRDIVQPDTAPENQQDDKIDGASLFLDSLSIVTDNEPYQPRLRKLVAATGISTALMRQMLDTQLLQNLELTRDTFFKAGIRQVTNLLYRQANHNLLREETEGYSKLVTELFTTSGGEPPTSEVVEETFERIKGLIGTFDLDAGRVLDVTMDVFAAVLIKHYRFFIKLLRVSSWWPRDNILPGVDIENSDLPKWALPGNSGVIPTDNEKKDDDGLDKDARDEAFWVRAREIGIDAFYELGGRRPVDPITKERIAASKVNTDDQSNSDRQWIEATGTLPPLGNQVAAQLLGFKLRFYTSTARETDDVLPANLMYLTALLIKTGFISLRDLYPHLYPLDEDMEALRTKKMKENAEKEKLNRPGGGANALMMAGALADDTLPGGGRIRDIPGSKPDAGAGAPVGAEEDKDKLPEPAEQKVLLLINLLTIGAIPEALFMLGRFPWIPEAYPEVLDRLHRILHHSVEKVFQSTKPSNADEVVLPMKKLSDQDQSRVPKGDVRRVESTPRKALRWPFPAKFDVGDGISYKFYWDEWADSIPVCQTVDDIFTLCSTLLNYSGVNIGRDCALMSKLASIGNQSLSKDTSEANLARWQDLLKRLLVPALSHTSANTNVVNEIYDMLRYYPAPLRYNIYAEWFEGQTSRLPAMTAVFTRARLETLSTMKRISKTNLTTMARALAKTAYANPGIVFKVALDQIESYSNLTEVVVECARYFTDLGYDVLIWSLMSSLGGKSRSRTRDDSALLTSKWLIALSNFSGKVFKRYSIMNPAPILQYVNDQLYRGNSTDLIILQEFIAQMSGVVPDTDFTDPQLLAMTGGEVLRRQTLISLQDRRFEFVKTAKRLMKSLTETRLAGQLLISIAQHRQAAIFSVPEDEAHIKYLSTMVDDAQRILTQFNDLLRSNLTVEEFDNLVPDTCELMVDFGLEPALAFAIGRPSFAYKMADIGPAELPKEVTETNGVPAVIDIDGDVGMDGDAADDDVDMIKNPEAGTTDDAVEPASTSEDPWLDVLAPLIESVRVALPDKPWGLLNPEFYVTFWQLSLSDIQVPMDSYTIENARLTKEMAEIMKDRSDMSRPGMIRKEEARKAVEVTKEELLNESKDQMSQFGRNRARLNKEKGKWFSNVNKRYDALNDTLLEECFLPRLLLSPSDADYAFKMVKFLHNSSTPHFRTLGLLARLFRGNRLRSIIFSCTIREAECFGRFLKLILGDLARWHASKAVYEKEAWGPNQDLPGFAKSIHETTSKPVALLEYEDFRRIFFGWHKNLNTALKSCLGGSEWMHIRNSITVLKSVVEHFPAVDFMGKAFQNALITLAKREEGKREDLSLLANASMPELRKREKKWVMPQAFASNLGESNLANGQVKAAKGGSPQVEGKSTLKPTAPEFKPSPKISSNGKPEHKRKAGEVEDGEVDDARGAAKAAAIGVTPTNAIASEASATPIPTQGGLPKVPAKNERQTGPPPRPDFTRGPANQDRPPSRPPSNLPTRPEVPIPHVHAERNLPARGAGRRDAHQPRADYPADSSRWPRDGPGHDRRSLDARGLERPYDRPPFDRDGHRDRVDPLRRGAEFFPGDRDRNRPPLDIRGSDLNGRPSREDIIPPSRSAPPQADQSSALADPAVNPARAALISAGSDTARSGSPRGFRDDRSHPRAQSPRRGDRHGGPDRDVDVRRGDRTPGDANQGPSFPPRDVDRPAERSRDAFQPTAAPKRPVDLDHGRLNSAGRPGESSFGRLNPSSPPLRDVPSGPRTSYGHGGSNRQASGNVSRSDTRQQGPPRPLSPDNIPPSGPAGDRSQSGAAKPPSVPVHPERMRHLGQDSQAQSTQAAPAPPANAVPEGVHPSRMRGFQETPSFPGATQSPQQAGNVRQEPSQLSSSTPSGPRGQQTRPSTPTSASSNVPTGPSFQPVDRVRGPMRQLAGINSTLQQAGQTERPKTFDRPNDRGINVRGRGNVLSSSAMPGFPGSGPSTPSAPRPDTRDGGQGRGMGAPEPSPGDQFGGPFSQSMGDGPDARSGSMRDSGRHERSRRSSHRTSRSHSRDRNHKENIPGPDPRAEMMGDRPDFRGSGRRDGERESNRRASGRSGPSMPGEGRERESRRDGRDGDKRGDGGAAMRGEQGFSRGQGYQSQPQGGNMPPSSRGEGGRSRGSRSSRGGAERRESRSSRDDGTGSIGKRRGEDRGGQDRGRDKRVRQA</sequence>
<accession>A0A177AGZ7</accession>
<dbReference type="Pfam" id="PF11732">
    <property type="entry name" value="Thoc2"/>
    <property type="match status" value="1"/>
</dbReference>
<feature type="compositionally biased region" description="Basic and acidic residues" evidence="6">
    <location>
        <begin position="1836"/>
        <end position="1857"/>
    </location>
</feature>
<feature type="compositionally biased region" description="Pro residues" evidence="6">
    <location>
        <begin position="86"/>
        <end position="106"/>
    </location>
</feature>
<comment type="subcellular location">
    <subcellularLocation>
        <location evidence="1">Nucleus</location>
    </subcellularLocation>
</comment>
<evidence type="ECO:0000313" key="10">
    <source>
        <dbReference type="EMBL" id="OAF60464.1"/>
    </source>
</evidence>
<dbReference type="InterPro" id="IPR032302">
    <property type="entry name" value="THOC2_N"/>
</dbReference>
<feature type="compositionally biased region" description="Basic and acidic residues" evidence="6">
    <location>
        <begin position="2266"/>
        <end position="2284"/>
    </location>
</feature>
<feature type="domain" description="THO complex subunitTHOC2 N-terminal" evidence="8">
    <location>
        <begin position="862"/>
        <end position="938"/>
    </location>
</feature>
<feature type="compositionally biased region" description="Basic and acidic residues" evidence="6">
    <location>
        <begin position="2109"/>
        <end position="2119"/>
    </location>
</feature>
<feature type="region of interest" description="Disordered" evidence="6">
    <location>
        <begin position="1610"/>
        <end position="2369"/>
    </location>
</feature>
<evidence type="ECO:0000256" key="5">
    <source>
        <dbReference type="SAM" id="Coils"/>
    </source>
</evidence>
<dbReference type="GO" id="GO:0006406">
    <property type="term" value="P:mRNA export from nucleus"/>
    <property type="evidence" value="ECO:0007669"/>
    <property type="project" value="InterPro"/>
</dbReference>
<evidence type="ECO:0000256" key="4">
    <source>
        <dbReference type="ARBA" id="ARBA00023242"/>
    </source>
</evidence>
<dbReference type="GO" id="GO:0006397">
    <property type="term" value="P:mRNA processing"/>
    <property type="evidence" value="ECO:0007669"/>
    <property type="project" value="InterPro"/>
</dbReference>
<feature type="compositionally biased region" description="Low complexity" evidence="6">
    <location>
        <begin position="2137"/>
        <end position="2148"/>
    </location>
</feature>
<feature type="region of interest" description="Disordered" evidence="6">
    <location>
        <begin position="1"/>
        <end position="127"/>
    </location>
</feature>
<feature type="domain" description="THO complex subunit 2 N-terminal" evidence="9">
    <location>
        <begin position="134"/>
        <end position="860"/>
    </location>
</feature>
<protein>
    <recommendedName>
        <fullName evidence="3">THO complex subunit 2</fullName>
    </recommendedName>
</protein>
<reference evidence="10" key="1">
    <citation type="submission" date="2016-03" db="EMBL/GenBank/DDBJ databases">
        <title>Updated assembly of Pseudogymnoascus destructans, the fungus causing white-nose syndrome of bats.</title>
        <authorList>
            <person name="Palmer J.M."/>
            <person name="Drees K.P."/>
            <person name="Foster J.T."/>
            <person name="Lindner D.L."/>
        </authorList>
    </citation>
    <scope>NUCLEOTIDE SEQUENCE [LARGE SCALE GENOMIC DNA]</scope>
    <source>
        <strain evidence="10">20631-21</strain>
    </source>
</reference>
<evidence type="ECO:0000259" key="8">
    <source>
        <dbReference type="Pfam" id="PF11732"/>
    </source>
</evidence>
<proteinExistence type="inferred from homology"/>
<feature type="compositionally biased region" description="Low complexity" evidence="6">
    <location>
        <begin position="1995"/>
        <end position="2005"/>
    </location>
</feature>
<dbReference type="PANTHER" id="PTHR21597:SF0">
    <property type="entry name" value="THO COMPLEX SUBUNIT 2"/>
    <property type="match status" value="1"/>
</dbReference>
<keyword evidence="4" id="KW-0539">Nucleus</keyword>
<name>A0A177AGZ7_9PEZI</name>
<feature type="compositionally biased region" description="Basic and acidic residues" evidence="6">
    <location>
        <begin position="36"/>
        <end position="46"/>
    </location>
</feature>
<feature type="compositionally biased region" description="Basic and acidic residues" evidence="6">
    <location>
        <begin position="1676"/>
        <end position="1696"/>
    </location>
</feature>
<feature type="compositionally biased region" description="Basic and acidic residues" evidence="6">
    <location>
        <begin position="2213"/>
        <end position="2253"/>
    </location>
</feature>
<feature type="compositionally biased region" description="Basic and acidic residues" evidence="6">
    <location>
        <begin position="1869"/>
        <end position="1880"/>
    </location>
</feature>
<dbReference type="InterPro" id="IPR021418">
    <property type="entry name" value="THO_THOC2_C"/>
</dbReference>
<feature type="compositionally biased region" description="Polar residues" evidence="6">
    <location>
        <begin position="1936"/>
        <end position="1952"/>
    </location>
</feature>
<feature type="region of interest" description="Disordered" evidence="6">
    <location>
        <begin position="1544"/>
        <end position="1597"/>
    </location>
</feature>
<feature type="compositionally biased region" description="Basic and acidic residues" evidence="6">
    <location>
        <begin position="2350"/>
        <end position="2362"/>
    </location>
</feature>
<dbReference type="EMBL" id="KV441391">
    <property type="protein sequence ID" value="OAF60464.1"/>
    <property type="molecule type" value="Genomic_DNA"/>
</dbReference>
<dbReference type="VEuPathDB" id="FungiDB:GMDG_01240"/>
<feature type="compositionally biased region" description="Pro residues" evidence="6">
    <location>
        <begin position="1954"/>
        <end position="1967"/>
    </location>
</feature>
<feature type="domain" description="THO complex subunitTHOC2 C-terminal" evidence="7">
    <location>
        <begin position="1209"/>
        <end position="1515"/>
    </location>
</feature>
<feature type="region of interest" description="Disordered" evidence="6">
    <location>
        <begin position="570"/>
        <end position="598"/>
    </location>
</feature>
<evidence type="ECO:0000259" key="9">
    <source>
        <dbReference type="Pfam" id="PF16134"/>
    </source>
</evidence>
<dbReference type="Proteomes" id="UP000077154">
    <property type="component" value="Unassembled WGS sequence"/>
</dbReference>
<dbReference type="GO" id="GO:0003729">
    <property type="term" value="F:mRNA binding"/>
    <property type="evidence" value="ECO:0007669"/>
    <property type="project" value="TreeGrafter"/>
</dbReference>